<dbReference type="RefSeq" id="WP_208429974.1">
    <property type="nucleotide sequence ID" value="NZ_JAEPRJ010000001.1"/>
</dbReference>
<keyword evidence="6" id="KW-1133">Transmembrane helix</keyword>
<accession>A0ABS1J334</accession>
<dbReference type="PANTHER" id="PTHR34220">
    <property type="entry name" value="SENSOR HISTIDINE KINASE YPDA"/>
    <property type="match status" value="1"/>
</dbReference>
<dbReference type="PROSITE" id="PS50885">
    <property type="entry name" value="HAMP"/>
    <property type="match status" value="1"/>
</dbReference>
<evidence type="ECO:0000256" key="1">
    <source>
        <dbReference type="ARBA" id="ARBA00004370"/>
    </source>
</evidence>
<dbReference type="Gene3D" id="1.10.287.130">
    <property type="match status" value="1"/>
</dbReference>
<keyword evidence="3" id="KW-0808">Transferase</keyword>
<keyword evidence="9" id="KW-1185">Reference proteome</keyword>
<dbReference type="Gene3D" id="3.30.565.10">
    <property type="entry name" value="Histidine kinase-like ATPase, C-terminal domain"/>
    <property type="match status" value="1"/>
</dbReference>
<dbReference type="InterPro" id="IPR010559">
    <property type="entry name" value="Sig_transdc_His_kin_internal"/>
</dbReference>
<evidence type="ECO:0000256" key="2">
    <source>
        <dbReference type="ARBA" id="ARBA00022553"/>
    </source>
</evidence>
<evidence type="ECO:0000259" key="7">
    <source>
        <dbReference type="PROSITE" id="PS50885"/>
    </source>
</evidence>
<keyword evidence="2" id="KW-0597">Phosphoprotein</keyword>
<keyword evidence="4 8" id="KW-0418">Kinase</keyword>
<keyword evidence="6" id="KW-0812">Transmembrane</keyword>
<feature type="transmembrane region" description="Helical" evidence="6">
    <location>
        <begin position="20"/>
        <end position="38"/>
    </location>
</feature>
<dbReference type="CDD" id="cd06225">
    <property type="entry name" value="HAMP"/>
    <property type="match status" value="1"/>
</dbReference>
<keyword evidence="5" id="KW-0175">Coiled coil</keyword>
<dbReference type="EMBL" id="JAEPRJ010000001">
    <property type="protein sequence ID" value="MBK5898563.1"/>
    <property type="molecule type" value="Genomic_DNA"/>
</dbReference>
<dbReference type="SUPFAM" id="SSF158472">
    <property type="entry name" value="HAMP domain-like"/>
    <property type="match status" value="1"/>
</dbReference>
<dbReference type="InterPro" id="IPR003660">
    <property type="entry name" value="HAMP_dom"/>
</dbReference>
<evidence type="ECO:0000256" key="6">
    <source>
        <dbReference type="SAM" id="Phobius"/>
    </source>
</evidence>
<dbReference type="InterPro" id="IPR003594">
    <property type="entry name" value="HATPase_dom"/>
</dbReference>
<comment type="subcellular location">
    <subcellularLocation>
        <location evidence="1">Membrane</location>
    </subcellularLocation>
</comment>
<evidence type="ECO:0000313" key="8">
    <source>
        <dbReference type="EMBL" id="MBK5898563.1"/>
    </source>
</evidence>
<organism evidence="8 9">
    <name type="scientific">Catonella massiliensis</name>
    <dbReference type="NCBI Taxonomy" id="2799636"/>
    <lineage>
        <taxon>Bacteria</taxon>
        <taxon>Bacillati</taxon>
        <taxon>Bacillota</taxon>
        <taxon>Clostridia</taxon>
        <taxon>Lachnospirales</taxon>
        <taxon>Lachnospiraceae</taxon>
        <taxon>Catonella</taxon>
    </lineage>
</organism>
<dbReference type="PANTHER" id="PTHR34220:SF7">
    <property type="entry name" value="SENSOR HISTIDINE KINASE YPDA"/>
    <property type="match status" value="1"/>
</dbReference>
<dbReference type="Proteomes" id="UP000604730">
    <property type="component" value="Unassembled WGS sequence"/>
</dbReference>
<name>A0ABS1J334_9FIRM</name>
<feature type="transmembrane region" description="Helical" evidence="6">
    <location>
        <begin position="295"/>
        <end position="319"/>
    </location>
</feature>
<keyword evidence="6" id="KW-0472">Membrane</keyword>
<feature type="coiled-coil region" evidence="5">
    <location>
        <begin position="356"/>
        <end position="383"/>
    </location>
</feature>
<dbReference type="Pfam" id="PF02518">
    <property type="entry name" value="HATPase_c"/>
    <property type="match status" value="1"/>
</dbReference>
<evidence type="ECO:0000256" key="4">
    <source>
        <dbReference type="ARBA" id="ARBA00022777"/>
    </source>
</evidence>
<reference evidence="8 9" key="1">
    <citation type="submission" date="2021-01" db="EMBL/GenBank/DDBJ databases">
        <title>Isolation and description of Catonella massiliensis sp. nov., a novel Catonella species, isolated from a stable periodontitis subject.</title>
        <authorList>
            <person name="Antezack A."/>
            <person name="Boxberger M."/>
            <person name="La Scola B."/>
            <person name="Monnet-Corti V."/>
        </authorList>
    </citation>
    <scope>NUCLEOTIDE SEQUENCE [LARGE SCALE GENOMIC DNA]</scope>
    <source>
        <strain evidence="8 9">Marseille-Q4567</strain>
    </source>
</reference>
<dbReference type="InterPro" id="IPR050640">
    <property type="entry name" value="Bact_2-comp_sensor_kinase"/>
</dbReference>
<dbReference type="GO" id="GO:0016301">
    <property type="term" value="F:kinase activity"/>
    <property type="evidence" value="ECO:0007669"/>
    <property type="project" value="UniProtKB-KW"/>
</dbReference>
<proteinExistence type="predicted"/>
<dbReference type="InterPro" id="IPR036890">
    <property type="entry name" value="HATPase_C_sf"/>
</dbReference>
<dbReference type="CDD" id="cd18774">
    <property type="entry name" value="PDC2_HK_sensor"/>
    <property type="match status" value="1"/>
</dbReference>
<gene>
    <name evidence="8" type="ORF">JJN12_12345</name>
</gene>
<dbReference type="SMART" id="SM00304">
    <property type="entry name" value="HAMP"/>
    <property type="match status" value="1"/>
</dbReference>
<dbReference type="SUPFAM" id="SSF55874">
    <property type="entry name" value="ATPase domain of HSP90 chaperone/DNA topoisomerase II/histidine kinase"/>
    <property type="match status" value="1"/>
</dbReference>
<dbReference type="Gene3D" id="3.30.450.20">
    <property type="entry name" value="PAS domain"/>
    <property type="match status" value="1"/>
</dbReference>
<protein>
    <submittedName>
        <fullName evidence="8">Histidine kinase</fullName>
    </submittedName>
</protein>
<comment type="caution">
    <text evidence="8">The sequence shown here is derived from an EMBL/GenBank/DDBJ whole genome shotgun (WGS) entry which is preliminary data.</text>
</comment>
<evidence type="ECO:0000256" key="5">
    <source>
        <dbReference type="SAM" id="Coils"/>
    </source>
</evidence>
<sequence length="582" mass="67294">MQIYKLFMGKKHNTIGKQIIGIIFFTIICPSIIFYWVVVKKYSDDLLQSAIKDRQNLLTAINRSLSLQFDITKELSMMIYYDKSVKEYIDNGDYSSIPNNVKESLESITNSYISVDSILLCFKDNVYTYGKTFTNLNEIRLKYEGDIIKRKGKSIWLPTTIMQGAFARKPKDYILSRAVNSKDGMVAIMYMFFSSDSLQKIIANPLLNKGGSSFYLLSSEGQVVVSKSEKEIGKKVNIKLPKENFDGNEGHFFIKDDSGSERLISYAKMTDPHWISVIIDKKSEILFDVNNITKLAVIFTVFYLAVILLGNIGIYIFIIRPITRLSEGMDKVGNQEFSKLKIPYGGNEIKYLTERFNQMSGKIRELILRVREEEAEKNEQRLKVLYMQIGPHFLYNTLNSIKWLAVLNKQDTIRQMIESVMKIMNGVTYESAQDMITIEHELKLLDSYIYIQKVRFMGFDVYYDVPEEILNYKIDRFILQPFVENSILHGIRDMQAGGAIRIVIRLHDEKSLQVDIYDNGKGIEKNEEINWSRERKDSIGIKNVRERIYLHYGNNYGVVVENNPDKGVHVKLSLPAIRKEAE</sequence>
<evidence type="ECO:0000256" key="3">
    <source>
        <dbReference type="ARBA" id="ARBA00022679"/>
    </source>
</evidence>
<dbReference type="Pfam" id="PF00672">
    <property type="entry name" value="HAMP"/>
    <property type="match status" value="1"/>
</dbReference>
<evidence type="ECO:0000313" key="9">
    <source>
        <dbReference type="Proteomes" id="UP000604730"/>
    </source>
</evidence>
<feature type="domain" description="HAMP" evidence="7">
    <location>
        <begin position="316"/>
        <end position="368"/>
    </location>
</feature>
<dbReference type="Pfam" id="PF06580">
    <property type="entry name" value="His_kinase"/>
    <property type="match status" value="1"/>
</dbReference>